<dbReference type="InterPro" id="IPR016024">
    <property type="entry name" value="ARM-type_fold"/>
</dbReference>
<dbReference type="OrthoDB" id="2192888at2759"/>
<dbReference type="GO" id="GO:0005634">
    <property type="term" value="C:nucleus"/>
    <property type="evidence" value="ECO:0007669"/>
    <property type="project" value="UniProtKB-SubCell"/>
</dbReference>
<dbReference type="STRING" id="1160509.A0A3N4IJ91"/>
<feature type="compositionally biased region" description="Gly residues" evidence="4">
    <location>
        <begin position="1210"/>
        <end position="1276"/>
    </location>
</feature>
<protein>
    <submittedName>
        <fullName evidence="7">NUC173-domain-containing protein</fullName>
    </submittedName>
</protein>
<feature type="compositionally biased region" description="Acidic residues" evidence="4">
    <location>
        <begin position="1037"/>
        <end position="1049"/>
    </location>
</feature>
<dbReference type="SUPFAM" id="SSF48371">
    <property type="entry name" value="ARM repeat"/>
    <property type="match status" value="1"/>
</dbReference>
<feature type="compositionally biased region" description="Basic and acidic residues" evidence="4">
    <location>
        <begin position="1177"/>
        <end position="1188"/>
    </location>
</feature>
<dbReference type="PANTHER" id="PTHR48287">
    <property type="entry name" value="ARM REPEAT SUPERFAMILY PROTEIN"/>
    <property type="match status" value="1"/>
</dbReference>
<dbReference type="InterPro" id="IPR012978">
    <property type="entry name" value="HEAT_RRP12"/>
</dbReference>
<comment type="subcellular location">
    <subcellularLocation>
        <location evidence="1">Nucleus</location>
    </subcellularLocation>
</comment>
<keyword evidence="8" id="KW-1185">Reference proteome</keyword>
<feature type="compositionally biased region" description="Acidic residues" evidence="4">
    <location>
        <begin position="1115"/>
        <end position="1132"/>
    </location>
</feature>
<dbReference type="AlphaFoldDB" id="A0A3N4IJ91"/>
<evidence type="ECO:0000313" key="8">
    <source>
        <dbReference type="Proteomes" id="UP000275078"/>
    </source>
</evidence>
<evidence type="ECO:0000256" key="1">
    <source>
        <dbReference type="ARBA" id="ARBA00004123"/>
    </source>
</evidence>
<dbReference type="InterPro" id="IPR052087">
    <property type="entry name" value="RRP12"/>
</dbReference>
<proteinExistence type="inferred from homology"/>
<feature type="compositionally biased region" description="Acidic residues" evidence="4">
    <location>
        <begin position="1006"/>
        <end position="1015"/>
    </location>
</feature>
<feature type="region of interest" description="Disordered" evidence="4">
    <location>
        <begin position="998"/>
        <end position="1060"/>
    </location>
</feature>
<organism evidence="7 8">
    <name type="scientific">Ascobolus immersus RN42</name>
    <dbReference type="NCBI Taxonomy" id="1160509"/>
    <lineage>
        <taxon>Eukaryota</taxon>
        <taxon>Fungi</taxon>
        <taxon>Dikarya</taxon>
        <taxon>Ascomycota</taxon>
        <taxon>Pezizomycotina</taxon>
        <taxon>Pezizomycetes</taxon>
        <taxon>Pezizales</taxon>
        <taxon>Ascobolaceae</taxon>
        <taxon>Ascobolus</taxon>
    </lineage>
</organism>
<evidence type="ECO:0000256" key="4">
    <source>
        <dbReference type="SAM" id="MobiDB-lite"/>
    </source>
</evidence>
<reference evidence="7 8" key="1">
    <citation type="journal article" date="2018" name="Nat. Ecol. Evol.">
        <title>Pezizomycetes genomes reveal the molecular basis of ectomycorrhizal truffle lifestyle.</title>
        <authorList>
            <person name="Murat C."/>
            <person name="Payen T."/>
            <person name="Noel B."/>
            <person name="Kuo A."/>
            <person name="Morin E."/>
            <person name="Chen J."/>
            <person name="Kohler A."/>
            <person name="Krizsan K."/>
            <person name="Balestrini R."/>
            <person name="Da Silva C."/>
            <person name="Montanini B."/>
            <person name="Hainaut M."/>
            <person name="Levati E."/>
            <person name="Barry K.W."/>
            <person name="Belfiori B."/>
            <person name="Cichocki N."/>
            <person name="Clum A."/>
            <person name="Dockter R.B."/>
            <person name="Fauchery L."/>
            <person name="Guy J."/>
            <person name="Iotti M."/>
            <person name="Le Tacon F."/>
            <person name="Lindquist E.A."/>
            <person name="Lipzen A."/>
            <person name="Malagnac F."/>
            <person name="Mello A."/>
            <person name="Molinier V."/>
            <person name="Miyauchi S."/>
            <person name="Poulain J."/>
            <person name="Riccioni C."/>
            <person name="Rubini A."/>
            <person name="Sitrit Y."/>
            <person name="Splivallo R."/>
            <person name="Traeger S."/>
            <person name="Wang M."/>
            <person name="Zifcakova L."/>
            <person name="Wipf D."/>
            <person name="Zambonelli A."/>
            <person name="Paolocci F."/>
            <person name="Nowrousian M."/>
            <person name="Ottonello S."/>
            <person name="Baldrian P."/>
            <person name="Spatafora J.W."/>
            <person name="Henrissat B."/>
            <person name="Nagy L.G."/>
            <person name="Aury J.M."/>
            <person name="Wincker P."/>
            <person name="Grigoriev I.V."/>
            <person name="Bonfante P."/>
            <person name="Martin F.M."/>
        </authorList>
    </citation>
    <scope>NUCLEOTIDE SEQUENCE [LARGE SCALE GENOMIC DNA]</scope>
    <source>
        <strain evidence="7 8">RN42</strain>
    </source>
</reference>
<feature type="compositionally biased region" description="Basic residues" evidence="4">
    <location>
        <begin position="1153"/>
        <end position="1164"/>
    </location>
</feature>
<feature type="domain" description="RRP12 HEAT" evidence="5">
    <location>
        <begin position="340"/>
        <end position="629"/>
    </location>
</feature>
<comment type="similarity">
    <text evidence="2">Belongs to the RRP12 family.</text>
</comment>
<gene>
    <name evidence="7" type="ORF">BJ508DRAFT_411407</name>
</gene>
<dbReference type="Pfam" id="PF08161">
    <property type="entry name" value="RRP12_HEAT"/>
    <property type="match status" value="1"/>
</dbReference>
<evidence type="ECO:0000259" key="6">
    <source>
        <dbReference type="Pfam" id="PF25772"/>
    </source>
</evidence>
<dbReference type="InterPro" id="IPR011989">
    <property type="entry name" value="ARM-like"/>
</dbReference>
<feature type="region of interest" description="Disordered" evidence="4">
    <location>
        <begin position="1077"/>
        <end position="1276"/>
    </location>
</feature>
<dbReference type="PANTHER" id="PTHR48287:SF1">
    <property type="entry name" value="ARM REPEAT SUPERFAMILY PROTEIN"/>
    <property type="match status" value="1"/>
</dbReference>
<evidence type="ECO:0000256" key="2">
    <source>
        <dbReference type="ARBA" id="ARBA00007690"/>
    </source>
</evidence>
<dbReference type="Proteomes" id="UP000275078">
    <property type="component" value="Unassembled WGS sequence"/>
</dbReference>
<evidence type="ECO:0000313" key="7">
    <source>
        <dbReference type="EMBL" id="RPA86213.1"/>
    </source>
</evidence>
<evidence type="ECO:0000256" key="3">
    <source>
        <dbReference type="ARBA" id="ARBA00023242"/>
    </source>
</evidence>
<dbReference type="EMBL" id="ML119650">
    <property type="protein sequence ID" value="RPA86213.1"/>
    <property type="molecule type" value="Genomic_DNA"/>
</dbReference>
<sequence>MSTEVPTITLESRLARIRTPNQKNQQQVAVVLNAVESTFKEQSTEPSATAYFVALLSLLGEAIPSEGDLNKDLAAPIVYLLDLITPYAPAPLLRSKFSDILVHLAPALTHPDAEAPLIRSSLGVLESLLIAQDGPSWMATQQEISPRRGLAGLLAMGMDGRPKVRKRAQEAITKVLGTPPPSPKLDHPAAEMCAVSALQSVTSAAKEVGKQKGQNDSRAIHALQLVSAIAKASGWPSSRIEPLCEILLAITRSTNEFLTVAAFDVFESIFESLEENETSTKLPIIIEAIAEVRPNASDSQVLPAWLAVMSRGYEVLAKVEATKAFRSLPAQFELASTFLESPSEAIRTSAQQFIISLIINCIPLQVILQPTAEDNEVLEKLAKIVTQLLSVRYQGAWMEVFDIVGVFLENLKWRSNPLLIEAVKTIGDLRSNEGFQGKIQADSVLGYAIHAMGPQAVLTALPLNLAKPVPGQPGRAWMLPLLRDHVSNTNLAHFISEFVPLSEMIFQKVVDNAGSEKTMEIKIYETLVQQIWAILPGYCDSPLDLQKSFDQSFAELLANVLYQQVDLRSDVCKALDNLVESNKLLLNTDDEDILALRRIARDEAKKNVELLASLSSNLLAVLFNVYSQTLPQYRGSILRAINAFISISPSQDLVETFQKVYGMLESALQDSPVLTQAEKEKKKNEPALPPMSHTLMDLVIALAPHLPAESHEVLLSIFAIIMNKKEDPQLQKKSYKIVTRLAQSELGQQTLKAKSADMQKVLIDSVDNVAPPARRDRLMAITDVLEYLSKDDLHFIPSILSEVVISTKEVNEKARTAAFDLLVAMGEKMKQGGTVVQSKVPHLPDDAPSVPATLEEFFTMVAAGLAGSTPHMISASITALTRILYQFKDEVSAEMVTEMVSTMDLFLTSKNREMVQSVLGFVKVSVISLPRELMIPRLESLIKNLMIWSHEHKAHFKAKVKHIMERMIRRFGYDIVEKYMPEEDKKLIINIRKTRDRRKKHKDAAEGGDEDEEEQGAANRKQKKYASAYEEAIYGSESEDDGSDVEMFDESGAKQKRGKKNSVYLVEGEDDDPLDLLDRKTLANISSTRPQKAREGRLKSSAKVNSQGKMIIGGDSDDENDGGYEDEVEDDGTGGVNAYLEAVGGNDAYQRGQRGRVKFSNKKSRGMDEFDNESDDESKPKGKGDSLKPSHSRRGSGSGGNNNGRVQKSGGRGRGGSFGGRGGSRGGSGGFGGRGGSSGRGGSGGRGGGRGGSGGFRGGRGGNGRGGRGGFRGGRD</sequence>
<feature type="domain" description="RRP12 N-terminal HEAT" evidence="6">
    <location>
        <begin position="14"/>
        <end position="273"/>
    </location>
</feature>
<dbReference type="InterPro" id="IPR057860">
    <property type="entry name" value="HEAT_RRP12_N"/>
</dbReference>
<dbReference type="Gene3D" id="1.25.10.10">
    <property type="entry name" value="Leucine-rich Repeat Variant"/>
    <property type="match status" value="1"/>
</dbReference>
<evidence type="ECO:0000259" key="5">
    <source>
        <dbReference type="Pfam" id="PF08161"/>
    </source>
</evidence>
<accession>A0A3N4IJ91</accession>
<dbReference type="Pfam" id="PF25772">
    <property type="entry name" value="HEAT_RRP12_N"/>
    <property type="match status" value="1"/>
</dbReference>
<keyword evidence="3" id="KW-0539">Nucleus</keyword>
<name>A0A3N4IJ91_ASCIM</name>